<dbReference type="Pfam" id="PF13181">
    <property type="entry name" value="TPR_8"/>
    <property type="match status" value="1"/>
</dbReference>
<geneLocation type="plasmid" evidence="1 2">
    <name>poh2</name>
</geneLocation>
<dbReference type="InterPro" id="IPR019734">
    <property type="entry name" value="TPR_rpt"/>
</dbReference>
<keyword evidence="2" id="KW-1185">Reference proteome</keyword>
<reference evidence="1 2" key="1">
    <citation type="submission" date="2017-04" db="EMBL/GenBank/DDBJ databases">
        <title>Complete Genome Sequence of Bacillus thuringiensis type Strain ATCC 10792.</title>
        <authorList>
            <person name="Oh D.-H."/>
            <person name="Park B.-J."/>
            <person name="Shuai W."/>
            <person name="Chelliah R."/>
        </authorList>
    </citation>
    <scope>NUCLEOTIDE SEQUENCE [LARGE SCALE GENOMIC DNA]</scope>
    <source>
        <strain evidence="1 2">ATCC 10792</strain>
        <plasmid evidence="1 2">poh2</plasmid>
    </source>
</reference>
<dbReference type="SUPFAM" id="SSF48452">
    <property type="entry name" value="TPR-like"/>
    <property type="match status" value="1"/>
</dbReference>
<dbReference type="SMART" id="SM00028">
    <property type="entry name" value="TPR"/>
    <property type="match status" value="4"/>
</dbReference>
<protein>
    <recommendedName>
        <fullName evidence="3">Tetratricopeptide repeat protein</fullName>
    </recommendedName>
</protein>
<dbReference type="Pfam" id="PF18801">
    <property type="entry name" value="RapH_N"/>
    <property type="match status" value="1"/>
</dbReference>
<evidence type="ECO:0008006" key="3">
    <source>
        <dbReference type="Google" id="ProtNLM"/>
    </source>
</evidence>
<name>A0A1W6WYF2_BACTU</name>
<organism evidence="1 2">
    <name type="scientific">Bacillus thuringiensis</name>
    <dbReference type="NCBI Taxonomy" id="1428"/>
    <lineage>
        <taxon>Bacteria</taxon>
        <taxon>Bacillati</taxon>
        <taxon>Bacillota</taxon>
        <taxon>Bacilli</taxon>
        <taxon>Bacillales</taxon>
        <taxon>Bacillaceae</taxon>
        <taxon>Bacillus</taxon>
        <taxon>Bacillus cereus group</taxon>
    </lineage>
</organism>
<dbReference type="SMR" id="A0A1W6WYF2"/>
<evidence type="ECO:0000313" key="2">
    <source>
        <dbReference type="Proteomes" id="UP000194143"/>
    </source>
</evidence>
<dbReference type="AlphaFoldDB" id="A0A1W6WYF2"/>
<dbReference type="Proteomes" id="UP000194143">
    <property type="component" value="Plasmid poh2"/>
</dbReference>
<dbReference type="Gene3D" id="1.25.40.10">
    <property type="entry name" value="Tetratricopeptide repeat domain"/>
    <property type="match status" value="1"/>
</dbReference>
<dbReference type="GeneID" id="67466841"/>
<evidence type="ECO:0000313" key="1">
    <source>
        <dbReference type="EMBL" id="ARP61587.1"/>
    </source>
</evidence>
<dbReference type="EMBL" id="CP021063">
    <property type="protein sequence ID" value="ARP61587.1"/>
    <property type="molecule type" value="Genomic_DNA"/>
</dbReference>
<sequence length="366" mass="43446">MSIQTKGREQLIRLLNEWYEEIRLYHVEKSNQLKMKIEENLKEIETDQYLSLYYSLLDFRCKVLVEGINITKESFEKVEELSGIKDQYLFLAYYYHFFKAIHSTILSNYNDAKAHYDKAEELLIYIPDEIEKAEFEYRMASFYYHSYQPFEGIQHVLKAKEMFSNHIGYEINHALCDNLYSIACIDLREFGRAEECLNKVIDVLKKNDEEHLLIKVRYNLGWLYHIEDLYELAIRHSSEIVNKIPNHYKALFVLARAYYKLGDIETAKQHIEQGMKSAIQSGNAEYKHRFAVINELVTELPKARLEQVVTDAISYFEKEGMWDCVKEYAEMLAIQFYETDDHVKASKYFYISNNADKKHLRKGALK</sequence>
<gene>
    <name evidence="1" type="ORF">CAB88_31750</name>
</gene>
<dbReference type="InterPro" id="IPR011990">
    <property type="entry name" value="TPR-like_helical_dom_sf"/>
</dbReference>
<proteinExistence type="predicted"/>
<keyword evidence="1" id="KW-0614">Plasmid</keyword>
<accession>A0A1W6WYF2</accession>
<dbReference type="KEGG" id="bthy:AQ980_31365"/>
<dbReference type="RefSeq" id="WP_000027439.1">
    <property type="nucleotide sequence ID" value="NZ_CP011357.1"/>
</dbReference>